<keyword evidence="2" id="KW-1185">Reference proteome</keyword>
<dbReference type="RefSeq" id="WP_310016636.1">
    <property type="nucleotide sequence ID" value="NZ_JAVDUM010000001.1"/>
</dbReference>
<evidence type="ECO:0000313" key="1">
    <source>
        <dbReference type="EMBL" id="MDR6865628.1"/>
    </source>
</evidence>
<sequence length="85" mass="9538">MTDQNRPAPIVIELNVEEVIDGAWSGDHSLLPALSSKGESPLPEHGGYLEAYTRVYEGYVRRFRETAMRIAKLRTPPPGGSRRSW</sequence>
<protein>
    <submittedName>
        <fullName evidence="1">Uncharacterized protein</fullName>
    </submittedName>
</protein>
<organism evidence="1 2">
    <name type="scientific">Microbacterium resistens</name>
    <dbReference type="NCBI Taxonomy" id="156977"/>
    <lineage>
        <taxon>Bacteria</taxon>
        <taxon>Bacillati</taxon>
        <taxon>Actinomycetota</taxon>
        <taxon>Actinomycetes</taxon>
        <taxon>Micrococcales</taxon>
        <taxon>Microbacteriaceae</taxon>
        <taxon>Microbacterium</taxon>
    </lineage>
</organism>
<name>A0ABU1S9Q7_9MICO</name>
<reference evidence="1 2" key="1">
    <citation type="submission" date="2023-07" db="EMBL/GenBank/DDBJ databases">
        <title>Sorghum-associated microbial communities from plants grown in Nebraska, USA.</title>
        <authorList>
            <person name="Schachtman D."/>
        </authorList>
    </citation>
    <scope>NUCLEOTIDE SEQUENCE [LARGE SCALE GENOMIC DNA]</scope>
    <source>
        <strain evidence="1 2">2980</strain>
    </source>
</reference>
<dbReference type="EMBL" id="JAVDUM010000001">
    <property type="protein sequence ID" value="MDR6865628.1"/>
    <property type="molecule type" value="Genomic_DNA"/>
</dbReference>
<evidence type="ECO:0000313" key="2">
    <source>
        <dbReference type="Proteomes" id="UP001259347"/>
    </source>
</evidence>
<dbReference type="Proteomes" id="UP001259347">
    <property type="component" value="Unassembled WGS sequence"/>
</dbReference>
<accession>A0ABU1S9Q7</accession>
<gene>
    <name evidence="1" type="ORF">J2Y69_000210</name>
</gene>
<proteinExistence type="predicted"/>
<comment type="caution">
    <text evidence="1">The sequence shown here is derived from an EMBL/GenBank/DDBJ whole genome shotgun (WGS) entry which is preliminary data.</text>
</comment>